<dbReference type="Proteomes" id="UP001491349">
    <property type="component" value="Unassembled WGS sequence"/>
</dbReference>
<feature type="region of interest" description="Disordered" evidence="1">
    <location>
        <begin position="23"/>
        <end position="52"/>
    </location>
</feature>
<comment type="caution">
    <text evidence="3">The sequence shown here is derived from an EMBL/GenBank/DDBJ whole genome shotgun (WGS) entry which is preliminary data.</text>
</comment>
<proteinExistence type="predicted"/>
<dbReference type="RefSeq" id="WP_187659918.1">
    <property type="nucleotide sequence ID" value="NZ_JACTAB010000002.1"/>
</dbReference>
<evidence type="ECO:0000313" key="4">
    <source>
        <dbReference type="Proteomes" id="UP001491349"/>
    </source>
</evidence>
<sequence>MKILKILLICFLFFTTGVNAQFGNPNGTQGMNRNNRMPSTQSTPKEPTPAEIEKNRTAQVDRYMATLKTDLSLDELQYIAIKNEMINSSKRMDIVLKSDYSDEEKNAEMKSIQETMEKNILSYLNPSQKEKFALLKTQKPEKKKKKNRGNVEQSGSKEEEKETDSNN</sequence>
<feature type="chain" id="PRO_5046159793" description="DUF4890 domain-containing protein" evidence="2">
    <location>
        <begin position="21"/>
        <end position="167"/>
    </location>
</feature>
<organism evidence="3 4">
    <name type="scientific">Flavobacterium buctense</name>
    <dbReference type="NCBI Taxonomy" id="1648146"/>
    <lineage>
        <taxon>Bacteria</taxon>
        <taxon>Pseudomonadati</taxon>
        <taxon>Bacteroidota</taxon>
        <taxon>Flavobacteriia</taxon>
        <taxon>Flavobacteriales</taxon>
        <taxon>Flavobacteriaceae</taxon>
        <taxon>Flavobacterium</taxon>
    </lineage>
</organism>
<evidence type="ECO:0000313" key="3">
    <source>
        <dbReference type="EMBL" id="MEK8180890.1"/>
    </source>
</evidence>
<feature type="region of interest" description="Disordered" evidence="1">
    <location>
        <begin position="131"/>
        <end position="167"/>
    </location>
</feature>
<reference evidence="3 4" key="1">
    <citation type="submission" date="2024-04" db="EMBL/GenBank/DDBJ databases">
        <title>draft genome sequnece of Flavobacterium buctense JCM 30750.</title>
        <authorList>
            <person name="Kim D.-U."/>
        </authorList>
    </citation>
    <scope>NUCLEOTIDE SEQUENCE [LARGE SCALE GENOMIC DNA]</scope>
    <source>
        <strain evidence="3 4">JCM 30750</strain>
    </source>
</reference>
<evidence type="ECO:0000256" key="2">
    <source>
        <dbReference type="SAM" id="SignalP"/>
    </source>
</evidence>
<feature type="compositionally biased region" description="Polar residues" evidence="1">
    <location>
        <begin position="23"/>
        <end position="45"/>
    </location>
</feature>
<dbReference type="EMBL" id="JBBPCB010000007">
    <property type="protein sequence ID" value="MEK8180890.1"/>
    <property type="molecule type" value="Genomic_DNA"/>
</dbReference>
<keyword evidence="2" id="KW-0732">Signal</keyword>
<name>A0ABU9E4F0_9FLAO</name>
<feature type="compositionally biased region" description="Basic and acidic residues" evidence="1">
    <location>
        <begin position="155"/>
        <end position="167"/>
    </location>
</feature>
<evidence type="ECO:0008006" key="5">
    <source>
        <dbReference type="Google" id="ProtNLM"/>
    </source>
</evidence>
<keyword evidence="4" id="KW-1185">Reference proteome</keyword>
<feature type="signal peptide" evidence="2">
    <location>
        <begin position="1"/>
        <end position="20"/>
    </location>
</feature>
<gene>
    <name evidence="3" type="ORF">WMW71_11115</name>
</gene>
<evidence type="ECO:0000256" key="1">
    <source>
        <dbReference type="SAM" id="MobiDB-lite"/>
    </source>
</evidence>
<protein>
    <recommendedName>
        <fullName evidence="5">DUF4890 domain-containing protein</fullName>
    </recommendedName>
</protein>
<accession>A0ABU9E4F0</accession>